<evidence type="ECO:0000256" key="1">
    <source>
        <dbReference type="SAM" id="MobiDB-lite"/>
    </source>
</evidence>
<reference evidence="2 3" key="1">
    <citation type="journal article" date="2019" name="Genome Biol. Evol.">
        <title>Nanopore Sequencing Significantly Improves Genome Assembly of the Protozoan Parasite Trypanosoma cruzi.</title>
        <authorList>
            <person name="Diaz-Viraque F."/>
            <person name="Pita S."/>
            <person name="Greif G."/>
            <person name="de Souza R.C.M."/>
            <person name="Iraola G."/>
            <person name="Robello C."/>
        </authorList>
    </citation>
    <scope>NUCLEOTIDE SEQUENCE [LARGE SCALE GENOMIC DNA]</scope>
    <source>
        <strain evidence="2 3">Berenice</strain>
    </source>
</reference>
<name>A0A7J6Y7E4_TRYCR</name>
<evidence type="ECO:0000313" key="3">
    <source>
        <dbReference type="Proteomes" id="UP000583944"/>
    </source>
</evidence>
<dbReference type="AlphaFoldDB" id="A0A7J6Y7E4"/>
<organism evidence="2 3">
    <name type="scientific">Trypanosoma cruzi</name>
    <dbReference type="NCBI Taxonomy" id="5693"/>
    <lineage>
        <taxon>Eukaryota</taxon>
        <taxon>Discoba</taxon>
        <taxon>Euglenozoa</taxon>
        <taxon>Kinetoplastea</taxon>
        <taxon>Metakinetoplastina</taxon>
        <taxon>Trypanosomatida</taxon>
        <taxon>Trypanosomatidae</taxon>
        <taxon>Trypanosoma</taxon>
        <taxon>Schizotrypanum</taxon>
    </lineage>
</organism>
<dbReference type="VEuPathDB" id="TriTrypDB:BCY84_02082"/>
<comment type="caution">
    <text evidence="2">The sequence shown here is derived from an EMBL/GenBank/DDBJ whole genome shotgun (WGS) entry which is preliminary data.</text>
</comment>
<protein>
    <recommendedName>
        <fullName evidence="4">COMM domain-containing protein</fullName>
    </recommendedName>
</protein>
<accession>A0A7J6Y7E4</accession>
<dbReference type="Proteomes" id="UP000583944">
    <property type="component" value="Unassembled WGS sequence"/>
</dbReference>
<proteinExistence type="predicted"/>
<evidence type="ECO:0000313" key="2">
    <source>
        <dbReference type="EMBL" id="KAF5222200.1"/>
    </source>
</evidence>
<dbReference type="VEuPathDB" id="TriTrypDB:ECC02_004714"/>
<dbReference type="EMBL" id="JABDHM010000029">
    <property type="protein sequence ID" value="KAF5222200.1"/>
    <property type="molecule type" value="Genomic_DNA"/>
</dbReference>
<evidence type="ECO:0008006" key="4">
    <source>
        <dbReference type="Google" id="ProtNLM"/>
    </source>
</evidence>
<gene>
    <name evidence="2" type="ORF">ECC02_004714</name>
</gene>
<sequence>MIHVASVFIQAINAAALEDVERAAEWVLCELQRPHNEADGVAGRGPKESKPSPDNTVVSAPTLDGVAALYAEAVRCQCDGKTFREALGPLHLQYQKAIVLSDAFDAALEGLFRLGIIGEMRQSFLPQLTGVSWSLSHELGDRTGTPITPSAPVFDFVFTGNSCATRLPTKEGKEVLARVACTSGQAEDLLETLRDMLAEAERLTRQK</sequence>
<feature type="region of interest" description="Disordered" evidence="1">
    <location>
        <begin position="37"/>
        <end position="56"/>
    </location>
</feature>